<reference evidence="1 2" key="1">
    <citation type="journal article" date="2023" name="Science">
        <title>Complex scaffold remodeling in plant triterpene biosynthesis.</title>
        <authorList>
            <person name="De La Pena R."/>
            <person name="Hodgson H."/>
            <person name="Liu J.C."/>
            <person name="Stephenson M.J."/>
            <person name="Martin A.C."/>
            <person name="Owen C."/>
            <person name="Harkess A."/>
            <person name="Leebens-Mack J."/>
            <person name="Jimenez L.E."/>
            <person name="Osbourn A."/>
            <person name="Sattely E.S."/>
        </authorList>
    </citation>
    <scope>NUCLEOTIDE SEQUENCE [LARGE SCALE GENOMIC DNA]</scope>
    <source>
        <strain evidence="2">cv. JPN11</strain>
        <tissue evidence="1">Leaf</tissue>
    </source>
</reference>
<evidence type="ECO:0000313" key="2">
    <source>
        <dbReference type="Proteomes" id="UP001164539"/>
    </source>
</evidence>
<proteinExistence type="predicted"/>
<dbReference type="Proteomes" id="UP001164539">
    <property type="component" value="Chromosome 3"/>
</dbReference>
<evidence type="ECO:0000313" key="1">
    <source>
        <dbReference type="EMBL" id="KAJ4723838.1"/>
    </source>
</evidence>
<accession>A0ACC1YL22</accession>
<organism evidence="1 2">
    <name type="scientific">Melia azedarach</name>
    <name type="common">Chinaberry tree</name>
    <dbReference type="NCBI Taxonomy" id="155640"/>
    <lineage>
        <taxon>Eukaryota</taxon>
        <taxon>Viridiplantae</taxon>
        <taxon>Streptophyta</taxon>
        <taxon>Embryophyta</taxon>
        <taxon>Tracheophyta</taxon>
        <taxon>Spermatophyta</taxon>
        <taxon>Magnoliopsida</taxon>
        <taxon>eudicotyledons</taxon>
        <taxon>Gunneridae</taxon>
        <taxon>Pentapetalae</taxon>
        <taxon>rosids</taxon>
        <taxon>malvids</taxon>
        <taxon>Sapindales</taxon>
        <taxon>Meliaceae</taxon>
        <taxon>Melia</taxon>
    </lineage>
</organism>
<sequence length="348" mass="38557">MATRGEEVVSNKQVIFRDYVSGFPKESDLYLTTSTVSLAIAEGSNTVLVKNLYLSCDPYMRIVMTKLEDNNLFSSFTPGSPITGFGVAKVVDSGHPEFKKGDLVWGTTGWEEYTLIQKPETLFKIHHTDVPLSFYTGILGMPGMTAWAGFYEICSPKKGEYVYVSAASGAVGQLVGQFAKLMGCYVVGSAGSKEKIELLKNKFGFDDAFNYKEEQDLNAALKRHFPEGIDIYFDNVGGKMLDAVLLNMRVRGRIAACGMISQYNLNQPEGVHNLMHTIYKEIRLEGLAVFSYFSQYSKFLDVVLPFIREEKIVYVEDLTEGLENAPAALVGLFSGRNVGKQVVVVAKE</sequence>
<keyword evidence="2" id="KW-1185">Reference proteome</keyword>
<dbReference type="EMBL" id="CM051396">
    <property type="protein sequence ID" value="KAJ4723838.1"/>
    <property type="molecule type" value="Genomic_DNA"/>
</dbReference>
<protein>
    <submittedName>
        <fullName evidence="1">2-alkenal reductase (NADP(+)-dependent)-like</fullName>
    </submittedName>
</protein>
<comment type="caution">
    <text evidence="1">The sequence shown here is derived from an EMBL/GenBank/DDBJ whole genome shotgun (WGS) entry which is preliminary data.</text>
</comment>
<gene>
    <name evidence="1" type="ORF">OWV82_007159</name>
</gene>
<name>A0ACC1YL22_MELAZ</name>